<feature type="domain" description="Hint" evidence="4">
    <location>
        <begin position="296"/>
        <end position="397"/>
    </location>
</feature>
<evidence type="ECO:0000313" key="6">
    <source>
        <dbReference type="Proteomes" id="UP001153069"/>
    </source>
</evidence>
<protein>
    <submittedName>
        <fullName evidence="5">Desert hedgehog protein</fullName>
    </submittedName>
</protein>
<dbReference type="GO" id="GO:0016540">
    <property type="term" value="P:protein autoprocessing"/>
    <property type="evidence" value="ECO:0007669"/>
    <property type="project" value="InterPro"/>
</dbReference>
<dbReference type="PANTHER" id="PTHR46706:SF12">
    <property type="entry name" value="PROTEIN QUA-1-RELATED"/>
    <property type="match status" value="1"/>
</dbReference>
<dbReference type="Pfam" id="PF01079">
    <property type="entry name" value="Hint"/>
    <property type="match status" value="1"/>
</dbReference>
<accession>A0A9N8HNN9</accession>
<feature type="signal peptide" evidence="3">
    <location>
        <begin position="1"/>
        <end position="19"/>
    </location>
</feature>
<organism evidence="5 6">
    <name type="scientific">Seminavis robusta</name>
    <dbReference type="NCBI Taxonomy" id="568900"/>
    <lineage>
        <taxon>Eukaryota</taxon>
        <taxon>Sar</taxon>
        <taxon>Stramenopiles</taxon>
        <taxon>Ochrophyta</taxon>
        <taxon>Bacillariophyta</taxon>
        <taxon>Bacillariophyceae</taxon>
        <taxon>Bacillariophycidae</taxon>
        <taxon>Naviculales</taxon>
        <taxon>Naviculaceae</taxon>
        <taxon>Seminavis</taxon>
    </lineage>
</organism>
<evidence type="ECO:0000256" key="1">
    <source>
        <dbReference type="SAM" id="MobiDB-lite"/>
    </source>
</evidence>
<proteinExistence type="predicted"/>
<dbReference type="InterPro" id="IPR001767">
    <property type="entry name" value="Hedgehog_Hint"/>
</dbReference>
<keyword evidence="3" id="KW-0732">Signal</keyword>
<dbReference type="EMBL" id="CAICTM010001233">
    <property type="protein sequence ID" value="CAB9521813.1"/>
    <property type="molecule type" value="Genomic_DNA"/>
</dbReference>
<feature type="transmembrane region" description="Helical" evidence="2">
    <location>
        <begin position="534"/>
        <end position="556"/>
    </location>
</feature>
<keyword evidence="6" id="KW-1185">Reference proteome</keyword>
<evidence type="ECO:0000259" key="4">
    <source>
        <dbReference type="SMART" id="SM00306"/>
    </source>
</evidence>
<reference evidence="5" key="1">
    <citation type="submission" date="2020-06" db="EMBL/GenBank/DDBJ databases">
        <authorList>
            <consortium name="Plant Systems Biology data submission"/>
        </authorList>
    </citation>
    <scope>NUCLEOTIDE SEQUENCE</scope>
    <source>
        <strain evidence="5">D6</strain>
    </source>
</reference>
<dbReference type="Proteomes" id="UP001153069">
    <property type="component" value="Unassembled WGS sequence"/>
</dbReference>
<dbReference type="Gene3D" id="2.170.16.10">
    <property type="entry name" value="Hedgehog/Intein (Hint) domain"/>
    <property type="match status" value="1"/>
</dbReference>
<comment type="caution">
    <text evidence="5">The sequence shown here is derived from an EMBL/GenBank/DDBJ whole genome shotgun (WGS) entry which is preliminary data.</text>
</comment>
<dbReference type="CDD" id="cd00081">
    <property type="entry name" value="Hint"/>
    <property type="match status" value="1"/>
</dbReference>
<keyword evidence="2" id="KW-0812">Transmembrane</keyword>
<dbReference type="OrthoDB" id="59517at2759"/>
<evidence type="ECO:0000313" key="5">
    <source>
        <dbReference type="EMBL" id="CAB9521813.1"/>
    </source>
</evidence>
<feature type="compositionally biased region" description="Low complexity" evidence="1">
    <location>
        <begin position="204"/>
        <end position="283"/>
    </location>
</feature>
<feature type="compositionally biased region" description="Gly residues" evidence="1">
    <location>
        <begin position="284"/>
        <end position="293"/>
    </location>
</feature>
<dbReference type="InterPro" id="IPR003587">
    <property type="entry name" value="Hint_dom_N"/>
</dbReference>
<dbReference type="InterPro" id="IPR036844">
    <property type="entry name" value="Hint_dom_sf"/>
</dbReference>
<feature type="region of interest" description="Disordered" evidence="1">
    <location>
        <begin position="195"/>
        <end position="294"/>
    </location>
</feature>
<name>A0A9N8HNN9_9STRA</name>
<dbReference type="SUPFAM" id="SSF51294">
    <property type="entry name" value="Hedgehog/intein (Hint) domain"/>
    <property type="match status" value="1"/>
</dbReference>
<evidence type="ECO:0000256" key="3">
    <source>
        <dbReference type="SAM" id="SignalP"/>
    </source>
</evidence>
<sequence>MMHLLTSILLSGLLATAVAIDHPAVLRGGRNLQIDGESDICACSPSAYTFLLDFQNQCDDNTVSNGGGVTDTACIVSKATDEDVTDFAPNLITSIQIFELDGSFGVIQQVPLSGAFRDGDSFIYTSISAYRTDVAPRALQAILNGVNAMDQPIQLTWIVTFSRDCSNFPVLNEGNILGWTTLSTLVEPNAAICPAVPTAPPTGQPTSTPTSSPTARPTSTPTSSPSARPTSAPTSSPSVISTTSAPSVISTTSAPTDGSTTGSPTDGSTDSGPTFPTATPTPSGSGGAGGSGGLLDECFSAESLVETLDKGLIPMKDLEIGDMVKTEEHQSGASCRYDPVYAFAHYERKSKADFLQFSLEHKQMLEVTSEHLVYLYGLSQPVRAGSVRVGDVLQANNDGAVRVRRIRTVSREGLYAPLTQNGKIFVNGVQASNYVALQSQSNRDLQLAGDIMAISHHDVAHLVLSPFRLHCRFQVCHPQEGMPVYIVFVTKLAHYLDSLKLPFLVQAPLLGLVLLLGACFLSLEYFLTLKFSMIVLCCGCLCVAFTFGPTISSLLLNAKKTVKTN</sequence>
<feature type="transmembrane region" description="Helical" evidence="2">
    <location>
        <begin position="503"/>
        <end position="527"/>
    </location>
</feature>
<evidence type="ECO:0000256" key="2">
    <source>
        <dbReference type="SAM" id="Phobius"/>
    </source>
</evidence>
<keyword evidence="2" id="KW-1133">Transmembrane helix</keyword>
<feature type="chain" id="PRO_5040166649" evidence="3">
    <location>
        <begin position="20"/>
        <end position="565"/>
    </location>
</feature>
<gene>
    <name evidence="5" type="ORF">SEMRO_1235_G255000.1</name>
</gene>
<dbReference type="AlphaFoldDB" id="A0A9N8HNN9"/>
<dbReference type="PANTHER" id="PTHR46706">
    <property type="entry name" value="PROTEIN QUA-1-RELATED"/>
    <property type="match status" value="1"/>
</dbReference>
<dbReference type="SMART" id="SM00306">
    <property type="entry name" value="HintN"/>
    <property type="match status" value="1"/>
</dbReference>
<dbReference type="InterPro" id="IPR052140">
    <property type="entry name" value="Dev_Signal_Hedgehog-like"/>
</dbReference>
<keyword evidence="2" id="KW-0472">Membrane</keyword>